<sequence length="79" mass="8978">MDNPYGQPLERCVVWAWAKAKFWSQVQTSTPRSSLEIEMSSCMERIATAVFWCMSRISLVMCISTSAWEPISVSRARGT</sequence>
<reference evidence="1 2" key="1">
    <citation type="submission" date="2018-02" db="EMBL/GenBank/DDBJ databases">
        <title>Genome sequence of the basidiomycete white-rot fungus Phlebia centrifuga.</title>
        <authorList>
            <person name="Granchi Z."/>
            <person name="Peng M."/>
            <person name="de Vries R.P."/>
            <person name="Hilden K."/>
            <person name="Makela M.R."/>
            <person name="Grigoriev I."/>
            <person name="Riley R."/>
        </authorList>
    </citation>
    <scope>NUCLEOTIDE SEQUENCE [LARGE SCALE GENOMIC DNA]</scope>
    <source>
        <strain evidence="1 2">FBCC195</strain>
    </source>
</reference>
<accession>A0A2R6P0G1</accession>
<gene>
    <name evidence="1" type="ORF">PHLCEN_2v6108</name>
</gene>
<proteinExistence type="predicted"/>
<dbReference type="EMBL" id="MLYV02000596">
    <property type="protein sequence ID" value="PSR82221.1"/>
    <property type="molecule type" value="Genomic_DNA"/>
</dbReference>
<keyword evidence="2" id="KW-1185">Reference proteome</keyword>
<evidence type="ECO:0000313" key="2">
    <source>
        <dbReference type="Proteomes" id="UP000186601"/>
    </source>
</evidence>
<protein>
    <submittedName>
        <fullName evidence="1">Uncharacterized protein</fullName>
    </submittedName>
</protein>
<dbReference type="AlphaFoldDB" id="A0A2R6P0G1"/>
<evidence type="ECO:0000313" key="1">
    <source>
        <dbReference type="EMBL" id="PSR82221.1"/>
    </source>
</evidence>
<name>A0A2R6P0G1_9APHY</name>
<comment type="caution">
    <text evidence="1">The sequence shown here is derived from an EMBL/GenBank/DDBJ whole genome shotgun (WGS) entry which is preliminary data.</text>
</comment>
<organism evidence="1 2">
    <name type="scientific">Hermanssonia centrifuga</name>
    <dbReference type="NCBI Taxonomy" id="98765"/>
    <lineage>
        <taxon>Eukaryota</taxon>
        <taxon>Fungi</taxon>
        <taxon>Dikarya</taxon>
        <taxon>Basidiomycota</taxon>
        <taxon>Agaricomycotina</taxon>
        <taxon>Agaricomycetes</taxon>
        <taxon>Polyporales</taxon>
        <taxon>Meruliaceae</taxon>
        <taxon>Hermanssonia</taxon>
    </lineage>
</organism>
<dbReference type="Proteomes" id="UP000186601">
    <property type="component" value="Unassembled WGS sequence"/>
</dbReference>